<proteinExistence type="predicted"/>
<evidence type="ECO:0000313" key="1">
    <source>
        <dbReference type="EMBL" id="QCD86416.1"/>
    </source>
</evidence>
<reference evidence="1 2" key="1">
    <citation type="submission" date="2019-04" db="EMBL/GenBank/DDBJ databases">
        <title>An improved genome assembly and genetic linkage map for asparagus bean, Vigna unguiculata ssp. sesquipedialis.</title>
        <authorList>
            <person name="Xia Q."/>
            <person name="Zhang R."/>
            <person name="Dong Y."/>
        </authorList>
    </citation>
    <scope>NUCLEOTIDE SEQUENCE [LARGE SCALE GENOMIC DNA]</scope>
    <source>
        <tissue evidence="1">Leaf</tissue>
    </source>
</reference>
<dbReference type="AlphaFoldDB" id="A0A4D6LDD8"/>
<sequence>MRGYWYGTWQWGLGHQTIDVEHGEFFCESRLAVEVVPPCGIRKIRGLCRCVHLAVGAVSPGGVSNEGIF</sequence>
<dbReference type="EMBL" id="CP039347">
    <property type="protein sequence ID" value="QCD86416.1"/>
    <property type="molecule type" value="Genomic_DNA"/>
</dbReference>
<keyword evidence="2" id="KW-1185">Reference proteome</keyword>
<dbReference type="Proteomes" id="UP000501690">
    <property type="component" value="Linkage Group LG3"/>
</dbReference>
<gene>
    <name evidence="1" type="ORF">DEO72_LG3g938</name>
</gene>
<name>A0A4D6LDD8_VIGUN</name>
<evidence type="ECO:0000313" key="2">
    <source>
        <dbReference type="Proteomes" id="UP000501690"/>
    </source>
</evidence>
<organism evidence="1 2">
    <name type="scientific">Vigna unguiculata</name>
    <name type="common">Cowpea</name>
    <dbReference type="NCBI Taxonomy" id="3917"/>
    <lineage>
        <taxon>Eukaryota</taxon>
        <taxon>Viridiplantae</taxon>
        <taxon>Streptophyta</taxon>
        <taxon>Embryophyta</taxon>
        <taxon>Tracheophyta</taxon>
        <taxon>Spermatophyta</taxon>
        <taxon>Magnoliopsida</taxon>
        <taxon>eudicotyledons</taxon>
        <taxon>Gunneridae</taxon>
        <taxon>Pentapetalae</taxon>
        <taxon>rosids</taxon>
        <taxon>fabids</taxon>
        <taxon>Fabales</taxon>
        <taxon>Fabaceae</taxon>
        <taxon>Papilionoideae</taxon>
        <taxon>50 kb inversion clade</taxon>
        <taxon>NPAAA clade</taxon>
        <taxon>indigoferoid/millettioid clade</taxon>
        <taxon>Phaseoleae</taxon>
        <taxon>Vigna</taxon>
    </lineage>
</organism>
<protein>
    <submittedName>
        <fullName evidence="1">Uncharacterized protein</fullName>
    </submittedName>
</protein>
<accession>A0A4D6LDD8</accession>